<proteinExistence type="predicted"/>
<sequence>MRRIGLWGAPTSGKTSFLAALNIAVTQSSEEWTIFGVDDPSVDFLVDSTTTLTHERRFPPATEALSELSWILMSETEVEIGTRRRKETKKIPLELHLDVLDAPGRVFGHKPKTDAHQSQLEGLGFDDEDEGMDGAGGGSELDEEKLIDNLADCDGIVYLFDPIREREKGDAFQYFQRTLALLAKRSLEGRRLINGRLPHHFAVCITKFDEPRVYQTAKARGYITFDPDDKHMFPKVHPDNAENLFEDLCQVASAREAALVHGSIKRYFRPERVRYFATSAVGFYLAPRTVRFRASDYQNVVPDGGEGYRIRGDIHPINVLEPLLWLGRQLSSETGR</sequence>
<evidence type="ECO:0000313" key="1">
    <source>
        <dbReference type="EMBL" id="RAY16620.1"/>
    </source>
</evidence>
<dbReference type="Proteomes" id="UP000251891">
    <property type="component" value="Unassembled WGS sequence"/>
</dbReference>
<evidence type="ECO:0000313" key="2">
    <source>
        <dbReference type="Proteomes" id="UP000251891"/>
    </source>
</evidence>
<organism evidence="1 2">
    <name type="scientific">Actinomadura craniellae</name>
    <dbReference type="NCBI Taxonomy" id="2231787"/>
    <lineage>
        <taxon>Bacteria</taxon>
        <taxon>Bacillati</taxon>
        <taxon>Actinomycetota</taxon>
        <taxon>Actinomycetes</taxon>
        <taxon>Streptosporangiales</taxon>
        <taxon>Thermomonosporaceae</taxon>
        <taxon>Actinomadura</taxon>
    </lineage>
</organism>
<dbReference type="Gene3D" id="3.40.50.300">
    <property type="entry name" value="P-loop containing nucleotide triphosphate hydrolases"/>
    <property type="match status" value="1"/>
</dbReference>
<gene>
    <name evidence="1" type="ORF">DPM19_00035</name>
</gene>
<dbReference type="EMBL" id="QLYX01000001">
    <property type="protein sequence ID" value="RAY16620.1"/>
    <property type="molecule type" value="Genomic_DNA"/>
</dbReference>
<protein>
    <submittedName>
        <fullName evidence="1">Uncharacterized protein</fullName>
    </submittedName>
</protein>
<keyword evidence="2" id="KW-1185">Reference proteome</keyword>
<accession>A0A365HBX3</accession>
<reference evidence="1 2" key="1">
    <citation type="submission" date="2018-06" db="EMBL/GenBank/DDBJ databases">
        <title>Actinomadura craniellae sp. nov. isolated from marine sponge Craniella sp.</title>
        <authorList>
            <person name="Li L."/>
            <person name="Xu Q.H."/>
            <person name="Lin H.W."/>
            <person name="Lu Y.H."/>
        </authorList>
    </citation>
    <scope>NUCLEOTIDE SEQUENCE [LARGE SCALE GENOMIC DNA]</scope>
    <source>
        <strain evidence="1 2">LHW63021</strain>
    </source>
</reference>
<dbReference type="SUPFAM" id="SSF52540">
    <property type="entry name" value="P-loop containing nucleoside triphosphate hydrolases"/>
    <property type="match status" value="1"/>
</dbReference>
<dbReference type="AlphaFoldDB" id="A0A365HBX3"/>
<comment type="caution">
    <text evidence="1">The sequence shown here is derived from an EMBL/GenBank/DDBJ whole genome shotgun (WGS) entry which is preliminary data.</text>
</comment>
<name>A0A365HBX3_9ACTN</name>
<dbReference type="InterPro" id="IPR027417">
    <property type="entry name" value="P-loop_NTPase"/>
</dbReference>